<protein>
    <submittedName>
        <fullName evidence="1">Uncharacterized protein</fullName>
    </submittedName>
</protein>
<sequence>MPSPSKVSEEPNRSFNKMILIGDREWVKGMIYRLHAVGIAEATTWSRLISTGNPGEVISTLLRPRGRS</sequence>
<reference evidence="1" key="2">
    <citation type="journal article" date="2022" name="Microbiol. Resour. Announc.">
        <title>Metagenome Sequencing to Explore Phylogenomics of Terrestrial Cyanobacteria.</title>
        <authorList>
            <person name="Ward R.D."/>
            <person name="Stajich J.E."/>
            <person name="Johansen J.R."/>
            <person name="Huntemann M."/>
            <person name="Clum A."/>
            <person name="Foster B."/>
            <person name="Foster B."/>
            <person name="Roux S."/>
            <person name="Palaniappan K."/>
            <person name="Varghese N."/>
            <person name="Mukherjee S."/>
            <person name="Reddy T.B.K."/>
            <person name="Daum C."/>
            <person name="Copeland A."/>
            <person name="Chen I.A."/>
            <person name="Ivanova N.N."/>
            <person name="Kyrpides N.C."/>
            <person name="Shapiro N."/>
            <person name="Eloe-Fadrosh E.A."/>
            <person name="Pietrasiak N."/>
        </authorList>
    </citation>
    <scope>NUCLEOTIDE SEQUENCE</scope>
    <source>
        <strain evidence="1">UHER 2000/2452</strain>
    </source>
</reference>
<proteinExistence type="predicted"/>
<dbReference type="AlphaFoldDB" id="A0A951Q8D4"/>
<organism evidence="1 2">
    <name type="scientific">Drouetiella hepatica Uher 2000/2452</name>
    <dbReference type="NCBI Taxonomy" id="904376"/>
    <lineage>
        <taxon>Bacteria</taxon>
        <taxon>Bacillati</taxon>
        <taxon>Cyanobacteriota</taxon>
        <taxon>Cyanophyceae</taxon>
        <taxon>Oculatellales</taxon>
        <taxon>Oculatellaceae</taxon>
        <taxon>Drouetiella</taxon>
    </lineage>
</organism>
<evidence type="ECO:0000313" key="1">
    <source>
        <dbReference type="EMBL" id="MBW4657749.1"/>
    </source>
</evidence>
<gene>
    <name evidence="1" type="ORF">KME15_03680</name>
</gene>
<reference evidence="1" key="1">
    <citation type="submission" date="2021-05" db="EMBL/GenBank/DDBJ databases">
        <authorList>
            <person name="Pietrasiak N."/>
            <person name="Ward R."/>
            <person name="Stajich J.E."/>
            <person name="Kurbessoian T."/>
        </authorList>
    </citation>
    <scope>NUCLEOTIDE SEQUENCE</scope>
    <source>
        <strain evidence="1">UHER 2000/2452</strain>
    </source>
</reference>
<accession>A0A951Q8D4</accession>
<evidence type="ECO:0000313" key="2">
    <source>
        <dbReference type="Proteomes" id="UP000757435"/>
    </source>
</evidence>
<comment type="caution">
    <text evidence="1">The sequence shown here is derived from an EMBL/GenBank/DDBJ whole genome shotgun (WGS) entry which is preliminary data.</text>
</comment>
<name>A0A951Q8D4_9CYAN</name>
<dbReference type="EMBL" id="JAHHHD010000002">
    <property type="protein sequence ID" value="MBW4657749.1"/>
    <property type="molecule type" value="Genomic_DNA"/>
</dbReference>
<dbReference type="Proteomes" id="UP000757435">
    <property type="component" value="Unassembled WGS sequence"/>
</dbReference>